<feature type="region of interest" description="Disordered" evidence="1">
    <location>
        <begin position="313"/>
        <end position="333"/>
    </location>
</feature>
<organism evidence="3 4">
    <name type="scientific">Litoreibacter janthinus</name>
    <dbReference type="NCBI Taxonomy" id="670154"/>
    <lineage>
        <taxon>Bacteria</taxon>
        <taxon>Pseudomonadati</taxon>
        <taxon>Pseudomonadota</taxon>
        <taxon>Alphaproteobacteria</taxon>
        <taxon>Rhodobacterales</taxon>
        <taxon>Roseobacteraceae</taxon>
        <taxon>Litoreibacter</taxon>
    </lineage>
</organism>
<proteinExistence type="predicted"/>
<dbReference type="OrthoDB" id="7655157at2"/>
<protein>
    <submittedName>
        <fullName evidence="3">Hint domain-containing protein</fullName>
    </submittedName>
</protein>
<accession>A0A1I6H312</accession>
<dbReference type="AlphaFoldDB" id="A0A1I6H312"/>
<evidence type="ECO:0000313" key="3">
    <source>
        <dbReference type="EMBL" id="SFR48866.1"/>
    </source>
</evidence>
<dbReference type="Pfam" id="PF13403">
    <property type="entry name" value="Hint_2"/>
    <property type="match status" value="1"/>
</dbReference>
<feature type="domain" description="Hedgehog/Intein (Hint)" evidence="2">
    <location>
        <begin position="157"/>
        <end position="298"/>
    </location>
</feature>
<gene>
    <name evidence="3" type="ORF">SAMN04488002_2436</name>
</gene>
<dbReference type="STRING" id="670154.SAMN04488002_2436"/>
<dbReference type="EMBL" id="FOYO01000001">
    <property type="protein sequence ID" value="SFR48866.1"/>
    <property type="molecule type" value="Genomic_DNA"/>
</dbReference>
<evidence type="ECO:0000259" key="2">
    <source>
        <dbReference type="Pfam" id="PF13403"/>
    </source>
</evidence>
<dbReference type="SUPFAM" id="SSF51294">
    <property type="entry name" value="Hedgehog/intein (Hint) domain"/>
    <property type="match status" value="1"/>
</dbReference>
<dbReference type="Proteomes" id="UP000199658">
    <property type="component" value="Unassembled WGS sequence"/>
</dbReference>
<sequence length="365" mass="39671">MAFVTTVNMIYLGNFADVDLDESDYAAENAFSLIGTYSDLAITPITQTDVNEDGAIWDDENNPDGDYISYDIGGGATSQWLDSSILFTATVTLGDGTTLTDDFLIIQAGNGDVFFRSTPYGSSVDNLSIQDITLNSVSNNNGAGYYTDESIDNSTIVCFASGVEIETVNGPRAIENLQLGDQVLTLDRGPQTVRWIHRRTLLWPDRNAPVVLEAGSLAPGVPSTRIGLSPQHRVLLRSRIALRMFGKDEVFVSAKRLLALPNIHRAITFAPVTYHHFACDQHEVVFANGAPVETFHPGPEALRSLSQSAVDSLLNGRPEDTERRLARPSPLGSQQKSLIARHVKNAVNLVETTAVLADYQSSTIV</sequence>
<dbReference type="InterPro" id="IPR028992">
    <property type="entry name" value="Hedgehog/Intein_dom"/>
</dbReference>
<dbReference type="InterPro" id="IPR036844">
    <property type="entry name" value="Hint_dom_sf"/>
</dbReference>
<evidence type="ECO:0000256" key="1">
    <source>
        <dbReference type="SAM" id="MobiDB-lite"/>
    </source>
</evidence>
<name>A0A1I6H312_9RHOB</name>
<reference evidence="4" key="1">
    <citation type="submission" date="2016-10" db="EMBL/GenBank/DDBJ databases">
        <authorList>
            <person name="Varghese N."/>
            <person name="Submissions S."/>
        </authorList>
    </citation>
    <scope>NUCLEOTIDE SEQUENCE [LARGE SCALE GENOMIC DNA]</scope>
    <source>
        <strain evidence="4">DSM 26921</strain>
    </source>
</reference>
<evidence type="ECO:0000313" key="4">
    <source>
        <dbReference type="Proteomes" id="UP000199658"/>
    </source>
</evidence>
<keyword evidence="4" id="KW-1185">Reference proteome</keyword>
<dbReference type="RefSeq" id="WP_090217117.1">
    <property type="nucleotide sequence ID" value="NZ_FOYO01000001.1"/>
</dbReference>